<evidence type="ECO:0000313" key="4">
    <source>
        <dbReference type="Proteomes" id="UP000218231"/>
    </source>
</evidence>
<keyword evidence="2" id="KW-0812">Transmembrane</keyword>
<keyword evidence="2" id="KW-0472">Membrane</keyword>
<dbReference type="SUPFAM" id="SSF103473">
    <property type="entry name" value="MFS general substrate transporter"/>
    <property type="match status" value="1"/>
</dbReference>
<feature type="transmembrane region" description="Helical" evidence="2">
    <location>
        <begin position="113"/>
        <end position="131"/>
    </location>
</feature>
<dbReference type="GO" id="GO:0022857">
    <property type="term" value="F:transmembrane transporter activity"/>
    <property type="evidence" value="ECO:0007669"/>
    <property type="project" value="InterPro"/>
</dbReference>
<dbReference type="Pfam" id="PF07690">
    <property type="entry name" value="MFS_1"/>
    <property type="match status" value="1"/>
</dbReference>
<sequence>MSVLRNRYRFLLLTVTYFGLISLNSNYMIITFTYNCMEKETNSVIFFPRLQNQGIAYAADFATIGTMAVRWAPISETGLFLSVLTTFTSISTVISSPTTSFLCESIFGWRATFYFHAAAGLLIFLIWFYLYNDDPSLHNSVSASELKHIQLSKTASFYERRKKTPLKEMITSPVILCVWLNSFVEMTAIILLHTNMATWFKKIFGFSISEVGLFMMLTIFVHVPLKWVAGYVSDRITFMSERAKILAFNTVAVGGTGIFFIFMGLLKPDQKALALCVTALAQCGISFNGGGFYKCGTKHSRQFGHIVVSMIQWMKCVALFSSPALAALLLHDETDSSEWSRVWYGMAILMLVVNFISYPILTDKSAKWTEEPESKVSLGGTKSEKDLENSKMRRGARLDYIPGATYLFWSTFFMQVVIVTISVGHSIVWFDTLWNRDTEDRLCVILMEACDICGLLIAILVLFDIRAQFEAMFCILMFEVSAFVIDCFYYSHTPFQLQDIFCLNKNDNQAELESCKEERYEIAMRLVKYIMRVLIMIFAGTSLLCIFASTPTEPRESYIDHVISQKSRRKKRSNRSARWSNNTAVSVKKAGTVSVNEVIMPKATVVSFSGSESSISVKKTSDPNKPGTVVITAVQVQKHRKRGKRGRRSGSRELDRRSKCVKDGSKTSNRSTASSIPPTSTASSISPASTAQSISSRSRRRRKEITKMPALVSPMDYLNNKAEERDRQRRAVLQSQYLF</sequence>
<feature type="transmembrane region" description="Helical" evidence="2">
    <location>
        <begin position="272"/>
        <end position="290"/>
    </location>
</feature>
<dbReference type="STRING" id="2018661.A0A2A2L1Z2"/>
<feature type="transmembrane region" description="Helical" evidence="2">
    <location>
        <begin position="245"/>
        <end position="265"/>
    </location>
</feature>
<gene>
    <name evidence="3" type="ORF">WR25_21792</name>
</gene>
<evidence type="ECO:0000256" key="1">
    <source>
        <dbReference type="SAM" id="MobiDB-lite"/>
    </source>
</evidence>
<dbReference type="AlphaFoldDB" id="A0A2A2L1Z2"/>
<evidence type="ECO:0000313" key="3">
    <source>
        <dbReference type="EMBL" id="PAV80271.1"/>
    </source>
</evidence>
<feature type="region of interest" description="Disordered" evidence="1">
    <location>
        <begin position="635"/>
        <end position="709"/>
    </location>
</feature>
<feature type="transmembrane region" description="Helical" evidence="2">
    <location>
        <begin position="529"/>
        <end position="549"/>
    </location>
</feature>
<feature type="transmembrane region" description="Helical" evidence="2">
    <location>
        <begin position="204"/>
        <end position="225"/>
    </location>
</feature>
<feature type="transmembrane region" description="Helical" evidence="2">
    <location>
        <begin position="406"/>
        <end position="430"/>
    </location>
</feature>
<accession>A0A2A2L1Z2</accession>
<organism evidence="3 4">
    <name type="scientific">Diploscapter pachys</name>
    <dbReference type="NCBI Taxonomy" id="2018661"/>
    <lineage>
        <taxon>Eukaryota</taxon>
        <taxon>Metazoa</taxon>
        <taxon>Ecdysozoa</taxon>
        <taxon>Nematoda</taxon>
        <taxon>Chromadorea</taxon>
        <taxon>Rhabditida</taxon>
        <taxon>Rhabditina</taxon>
        <taxon>Rhabditomorpha</taxon>
        <taxon>Rhabditoidea</taxon>
        <taxon>Rhabditidae</taxon>
        <taxon>Diploscapter</taxon>
    </lineage>
</organism>
<dbReference type="CDD" id="cd06174">
    <property type="entry name" value="MFS"/>
    <property type="match status" value="1"/>
</dbReference>
<feature type="transmembrane region" description="Helical" evidence="2">
    <location>
        <begin position="170"/>
        <end position="192"/>
    </location>
</feature>
<evidence type="ECO:0008006" key="5">
    <source>
        <dbReference type="Google" id="ProtNLM"/>
    </source>
</evidence>
<dbReference type="OrthoDB" id="2985014at2759"/>
<feature type="transmembrane region" description="Helical" evidence="2">
    <location>
        <begin position="310"/>
        <end position="330"/>
    </location>
</feature>
<dbReference type="InterPro" id="IPR011701">
    <property type="entry name" value="MFS"/>
</dbReference>
<comment type="caution">
    <text evidence="3">The sequence shown here is derived from an EMBL/GenBank/DDBJ whole genome shotgun (WGS) entry which is preliminary data.</text>
</comment>
<feature type="compositionally biased region" description="Basic residues" evidence="1">
    <location>
        <begin position="637"/>
        <end position="649"/>
    </location>
</feature>
<dbReference type="Gene3D" id="1.20.1250.20">
    <property type="entry name" value="MFS general substrate transporter like domains"/>
    <property type="match status" value="2"/>
</dbReference>
<proteinExistence type="predicted"/>
<feature type="region of interest" description="Disordered" evidence="1">
    <location>
        <begin position="610"/>
        <end position="629"/>
    </location>
</feature>
<feature type="transmembrane region" description="Helical" evidence="2">
    <location>
        <begin position="442"/>
        <end position="463"/>
    </location>
</feature>
<name>A0A2A2L1Z2_9BILA</name>
<protein>
    <recommendedName>
        <fullName evidence="5">Major facilitator superfamily (MFS) profile domain-containing protein</fullName>
    </recommendedName>
</protein>
<feature type="transmembrane region" description="Helical" evidence="2">
    <location>
        <begin position="79"/>
        <end position="101"/>
    </location>
</feature>
<dbReference type="Proteomes" id="UP000218231">
    <property type="component" value="Unassembled WGS sequence"/>
</dbReference>
<dbReference type="PANTHER" id="PTHR45757">
    <property type="entry name" value="PROTEIN CBG23364-RELATED"/>
    <property type="match status" value="1"/>
</dbReference>
<evidence type="ECO:0000256" key="2">
    <source>
        <dbReference type="SAM" id="Phobius"/>
    </source>
</evidence>
<keyword evidence="4" id="KW-1185">Reference proteome</keyword>
<dbReference type="PANTHER" id="PTHR45757:SF17">
    <property type="entry name" value="MAJOR FACILITATOR SUPERFAMILY (MFS) PROFILE DOMAIN-CONTAINING PROTEIN"/>
    <property type="match status" value="1"/>
</dbReference>
<feature type="compositionally biased region" description="Low complexity" evidence="1">
    <location>
        <begin position="670"/>
        <end position="696"/>
    </location>
</feature>
<keyword evidence="2" id="KW-1133">Transmembrane helix</keyword>
<dbReference type="GO" id="GO:0016020">
    <property type="term" value="C:membrane"/>
    <property type="evidence" value="ECO:0007669"/>
    <property type="project" value="TreeGrafter"/>
</dbReference>
<feature type="transmembrane region" description="Helical" evidence="2">
    <location>
        <begin position="342"/>
        <end position="361"/>
    </location>
</feature>
<dbReference type="InterPro" id="IPR036259">
    <property type="entry name" value="MFS_trans_sf"/>
</dbReference>
<dbReference type="EMBL" id="LIAE01007290">
    <property type="protein sequence ID" value="PAV80271.1"/>
    <property type="molecule type" value="Genomic_DNA"/>
</dbReference>
<reference evidence="3 4" key="1">
    <citation type="journal article" date="2017" name="Curr. Biol.">
        <title>Genome architecture and evolution of a unichromosomal asexual nematode.</title>
        <authorList>
            <person name="Fradin H."/>
            <person name="Zegar C."/>
            <person name="Gutwein M."/>
            <person name="Lucas J."/>
            <person name="Kovtun M."/>
            <person name="Corcoran D."/>
            <person name="Baugh L.R."/>
            <person name="Kiontke K."/>
            <person name="Gunsalus K."/>
            <person name="Fitch D.H."/>
            <person name="Piano F."/>
        </authorList>
    </citation>
    <scope>NUCLEOTIDE SEQUENCE [LARGE SCALE GENOMIC DNA]</scope>
    <source>
        <strain evidence="3">PF1309</strain>
    </source>
</reference>
<feature type="transmembrane region" description="Helical" evidence="2">
    <location>
        <begin position="12"/>
        <end position="34"/>
    </location>
</feature>
<feature type="compositionally biased region" description="Basic and acidic residues" evidence="1">
    <location>
        <begin position="650"/>
        <end position="665"/>
    </location>
</feature>